<dbReference type="AlphaFoldDB" id="A0A419T7Q4"/>
<dbReference type="OrthoDB" id="1550976at2"/>
<comment type="caution">
    <text evidence="2">The sequence shown here is derived from an EMBL/GenBank/DDBJ whole genome shotgun (WGS) entry which is preliminary data.</text>
</comment>
<dbReference type="GO" id="GO:0005524">
    <property type="term" value="F:ATP binding"/>
    <property type="evidence" value="ECO:0007669"/>
    <property type="project" value="InterPro"/>
</dbReference>
<keyword evidence="3" id="KW-1185">Reference proteome</keyword>
<evidence type="ECO:0000313" key="3">
    <source>
        <dbReference type="Proteomes" id="UP000284177"/>
    </source>
</evidence>
<dbReference type="InterPro" id="IPR027417">
    <property type="entry name" value="P-loop_NTPase"/>
</dbReference>
<dbReference type="InterPro" id="IPR006083">
    <property type="entry name" value="PRK/URK"/>
</dbReference>
<dbReference type="Gene3D" id="3.40.50.300">
    <property type="entry name" value="P-loop containing nucleotide triphosphate hydrolases"/>
    <property type="match status" value="1"/>
</dbReference>
<keyword evidence="2" id="KW-0418">Kinase</keyword>
<dbReference type="PANTHER" id="PTHR10285">
    <property type="entry name" value="URIDINE KINASE"/>
    <property type="match status" value="1"/>
</dbReference>
<reference evidence="2 3" key="1">
    <citation type="submission" date="2016-08" db="EMBL/GenBank/DDBJ databases">
        <title>Novel Firmicutes and Novel Genomes.</title>
        <authorList>
            <person name="Poppleton D.I."/>
            <person name="Gribaldo S."/>
        </authorList>
    </citation>
    <scope>NUCLEOTIDE SEQUENCE [LARGE SCALE GENOMIC DNA]</scope>
    <source>
        <strain evidence="2 3">CTT3</strain>
    </source>
</reference>
<dbReference type="GO" id="GO:0016301">
    <property type="term" value="F:kinase activity"/>
    <property type="evidence" value="ECO:0007669"/>
    <property type="project" value="UniProtKB-KW"/>
</dbReference>
<dbReference type="NCBIfam" id="NF006745">
    <property type="entry name" value="PRK09270.1-4"/>
    <property type="match status" value="1"/>
</dbReference>
<keyword evidence="2" id="KW-0808">Transferase</keyword>
<name>A0A419T7Q4_9FIRM</name>
<protein>
    <submittedName>
        <fullName evidence="2">Nucleoside/nucleotide kinase family protein</fullName>
    </submittedName>
</protein>
<sequence length="253" mass="29224">MLDKIKSYKFLVNSLEVNAIYYEKDIENIFIPLLKKLTDMKKNKSKRLLVYLAAPPGVGKSTISSFLEYLSKESEEVEEIQAIGLDGFHYHQEYIKNNKAVVNGVEVPMVEVKGCPETFDLDKLKSKIKALRNGNVKWPIYDRSLHDVVEDQILVTKDIVLIEGNWLLLNEDGWRDLKDYCDYSIFIKADEFMVKDRLINRKIKGGSSKEDATKFYEKSDSKNVKRVLNNSLDADLELELLNNGKYIIRGQFN</sequence>
<gene>
    <name evidence="2" type="ORF">BET03_09185</name>
</gene>
<dbReference type="Proteomes" id="UP000284177">
    <property type="component" value="Unassembled WGS sequence"/>
</dbReference>
<dbReference type="SUPFAM" id="SSF52540">
    <property type="entry name" value="P-loop containing nucleoside triphosphate hydrolases"/>
    <property type="match status" value="1"/>
</dbReference>
<proteinExistence type="predicted"/>
<evidence type="ECO:0000313" key="2">
    <source>
        <dbReference type="EMBL" id="RKD33475.1"/>
    </source>
</evidence>
<accession>A0A419T7Q4</accession>
<feature type="domain" description="Phosphoribulokinase/uridine kinase" evidence="1">
    <location>
        <begin position="52"/>
        <end position="228"/>
    </location>
</feature>
<evidence type="ECO:0000259" key="1">
    <source>
        <dbReference type="Pfam" id="PF00485"/>
    </source>
</evidence>
<dbReference type="Pfam" id="PF00485">
    <property type="entry name" value="PRK"/>
    <property type="match status" value="1"/>
</dbReference>
<organism evidence="2 3">
    <name type="scientific">Thermohalobacter berrensis</name>
    <dbReference type="NCBI Taxonomy" id="99594"/>
    <lineage>
        <taxon>Bacteria</taxon>
        <taxon>Bacillati</taxon>
        <taxon>Bacillota</taxon>
        <taxon>Tissierellia</taxon>
        <taxon>Tissierellales</taxon>
        <taxon>Thermohalobacteraceae</taxon>
        <taxon>Thermohalobacter</taxon>
    </lineage>
</organism>
<dbReference type="EMBL" id="MCIB01000006">
    <property type="protein sequence ID" value="RKD33475.1"/>
    <property type="molecule type" value="Genomic_DNA"/>
</dbReference>